<sequence>MRLISNRKIMKGKRLMKTIGFDEAESKEEGSTSNGLQTSSGEVHGNRSPFYLPDANYLHCLANSFFFRRKRRLHTYERVHLAYKKIQREKEIEKERKRIQRENRQKAMANYKNMKRKMDRAVMKKNKKGQPNLNAQIEVLLEKIEKRLSK</sequence>
<dbReference type="InterPro" id="IPR013730">
    <property type="entry name" value="Fyv7/TAP26"/>
</dbReference>
<evidence type="ECO:0000313" key="4">
    <source>
        <dbReference type="Proteomes" id="UP000274756"/>
    </source>
</evidence>
<reference evidence="3 4" key="1">
    <citation type="submission" date="2018-11" db="EMBL/GenBank/DDBJ databases">
        <authorList>
            <consortium name="Pathogen Informatics"/>
        </authorList>
    </citation>
    <scope>NUCLEOTIDE SEQUENCE [LARGE SCALE GENOMIC DNA]</scope>
</reference>
<feature type="coiled-coil region" evidence="1">
    <location>
        <begin position="83"/>
        <end position="124"/>
    </location>
</feature>
<dbReference type="PANTHER" id="PTHR15657">
    <property type="entry name" value="THYROID TRANSCRIPTION FACTOR 1-ASSOCIATED PROTEIN 26"/>
    <property type="match status" value="1"/>
</dbReference>
<feature type="compositionally biased region" description="Polar residues" evidence="2">
    <location>
        <begin position="31"/>
        <end position="41"/>
    </location>
</feature>
<dbReference type="Proteomes" id="UP000274756">
    <property type="component" value="Unassembled WGS sequence"/>
</dbReference>
<dbReference type="PANTHER" id="PTHR15657:SF1">
    <property type="entry name" value="THYROID TRANSCRIPTION FACTOR 1-ASSOCIATED PROTEIN 26"/>
    <property type="match status" value="1"/>
</dbReference>
<protein>
    <submittedName>
        <fullName evidence="3">Uncharacterized protein</fullName>
    </submittedName>
</protein>
<name>A0A3P7S8S6_DRAME</name>
<organism evidence="3 4">
    <name type="scientific">Dracunculus medinensis</name>
    <name type="common">Guinea worm</name>
    <dbReference type="NCBI Taxonomy" id="318479"/>
    <lineage>
        <taxon>Eukaryota</taxon>
        <taxon>Metazoa</taxon>
        <taxon>Ecdysozoa</taxon>
        <taxon>Nematoda</taxon>
        <taxon>Chromadorea</taxon>
        <taxon>Rhabditida</taxon>
        <taxon>Spirurina</taxon>
        <taxon>Dracunculoidea</taxon>
        <taxon>Dracunculidae</taxon>
        <taxon>Dracunculus</taxon>
    </lineage>
</organism>
<dbReference type="AlphaFoldDB" id="A0A3P7S8S6"/>
<dbReference type="GO" id="GO:0005634">
    <property type="term" value="C:nucleus"/>
    <property type="evidence" value="ECO:0007669"/>
    <property type="project" value="TreeGrafter"/>
</dbReference>
<evidence type="ECO:0000313" key="3">
    <source>
        <dbReference type="EMBL" id="VDN51086.1"/>
    </source>
</evidence>
<keyword evidence="1" id="KW-0175">Coiled coil</keyword>
<evidence type="ECO:0000256" key="1">
    <source>
        <dbReference type="SAM" id="Coils"/>
    </source>
</evidence>
<dbReference type="EMBL" id="UYYG01000012">
    <property type="protein sequence ID" value="VDN51086.1"/>
    <property type="molecule type" value="Genomic_DNA"/>
</dbReference>
<feature type="region of interest" description="Disordered" evidence="2">
    <location>
        <begin position="22"/>
        <end position="44"/>
    </location>
</feature>
<proteinExistence type="predicted"/>
<dbReference type="STRING" id="318479.A0A3P7S8S6"/>
<keyword evidence="4" id="KW-1185">Reference proteome</keyword>
<dbReference type="OrthoDB" id="5377144at2759"/>
<dbReference type="Pfam" id="PF08524">
    <property type="entry name" value="rRNA_processing"/>
    <property type="match status" value="1"/>
</dbReference>
<accession>A0A3P7S8S6</accession>
<evidence type="ECO:0000256" key="2">
    <source>
        <dbReference type="SAM" id="MobiDB-lite"/>
    </source>
</evidence>
<dbReference type="PRINTS" id="PR01854">
    <property type="entry name" value="BR22PROTEIN"/>
</dbReference>
<gene>
    <name evidence="3" type="ORF">DME_LOCUS1059</name>
</gene>